<evidence type="ECO:0000313" key="3">
    <source>
        <dbReference type="Proteomes" id="UP000008311"/>
    </source>
</evidence>
<dbReference type="Pfam" id="PF03140">
    <property type="entry name" value="DUF247"/>
    <property type="match status" value="1"/>
</dbReference>
<keyword evidence="1" id="KW-1133">Transmembrane helix</keyword>
<dbReference type="AlphaFoldDB" id="B9RI92"/>
<protein>
    <submittedName>
        <fullName evidence="2">Uncharacterized protein</fullName>
    </submittedName>
</protein>
<evidence type="ECO:0000313" key="2">
    <source>
        <dbReference type="EMBL" id="EEF48864.1"/>
    </source>
</evidence>
<keyword evidence="1" id="KW-0472">Membrane</keyword>
<accession>B9RI92</accession>
<reference evidence="3" key="1">
    <citation type="journal article" date="2010" name="Nat. Biotechnol.">
        <title>Draft genome sequence of the oilseed species Ricinus communis.</title>
        <authorList>
            <person name="Chan A.P."/>
            <person name="Crabtree J."/>
            <person name="Zhao Q."/>
            <person name="Lorenzi H."/>
            <person name="Orvis J."/>
            <person name="Puiu D."/>
            <person name="Melake-Berhan A."/>
            <person name="Jones K.M."/>
            <person name="Redman J."/>
            <person name="Chen G."/>
            <person name="Cahoon E.B."/>
            <person name="Gedil M."/>
            <person name="Stanke M."/>
            <person name="Haas B.J."/>
            <person name="Wortman J.R."/>
            <person name="Fraser-Liggett C.M."/>
            <person name="Ravel J."/>
            <person name="Rabinowicz P.D."/>
        </authorList>
    </citation>
    <scope>NUCLEOTIDE SEQUENCE [LARGE SCALE GENOMIC DNA]</scope>
    <source>
        <strain evidence="3">cv. Hale</strain>
    </source>
</reference>
<organism evidence="2 3">
    <name type="scientific">Ricinus communis</name>
    <name type="common">Castor bean</name>
    <dbReference type="NCBI Taxonomy" id="3988"/>
    <lineage>
        <taxon>Eukaryota</taxon>
        <taxon>Viridiplantae</taxon>
        <taxon>Streptophyta</taxon>
        <taxon>Embryophyta</taxon>
        <taxon>Tracheophyta</taxon>
        <taxon>Spermatophyta</taxon>
        <taxon>Magnoliopsida</taxon>
        <taxon>eudicotyledons</taxon>
        <taxon>Gunneridae</taxon>
        <taxon>Pentapetalae</taxon>
        <taxon>rosids</taxon>
        <taxon>fabids</taxon>
        <taxon>Malpighiales</taxon>
        <taxon>Euphorbiaceae</taxon>
        <taxon>Acalyphoideae</taxon>
        <taxon>Acalypheae</taxon>
        <taxon>Ricinus</taxon>
    </lineage>
</organism>
<dbReference type="Proteomes" id="UP000008311">
    <property type="component" value="Unassembled WGS sequence"/>
</dbReference>
<gene>
    <name evidence="2" type="ORF">RCOM_1577270</name>
</gene>
<keyword evidence="3" id="KW-1185">Reference proteome</keyword>
<dbReference type="PANTHER" id="PTHR31170:SF17">
    <property type="match status" value="1"/>
</dbReference>
<dbReference type="OrthoDB" id="836179at2759"/>
<keyword evidence="1" id="KW-0812">Transmembrane</keyword>
<name>B9RI92_RICCO</name>
<dbReference type="EMBL" id="EQ973781">
    <property type="protein sequence ID" value="EEF48864.1"/>
    <property type="molecule type" value="Genomic_DNA"/>
</dbReference>
<dbReference type="KEGG" id="rcu:8274412"/>
<evidence type="ECO:0000256" key="1">
    <source>
        <dbReference type="SAM" id="Phobius"/>
    </source>
</evidence>
<dbReference type="InParanoid" id="B9RI92"/>
<proteinExistence type="predicted"/>
<dbReference type="eggNOG" id="ENOG502RY48">
    <property type="taxonomic scope" value="Eukaryota"/>
</dbReference>
<feature type="transmembrane region" description="Helical" evidence="1">
    <location>
        <begin position="409"/>
        <end position="436"/>
    </location>
</feature>
<dbReference type="InterPro" id="IPR004158">
    <property type="entry name" value="DUF247_pln"/>
</dbReference>
<sequence length="437" mass="51250">MVQEGEERSRELETRSYEVSIDINELVESIKREIEILDPLSDECCIYRVPQQLREINEKAYTPRVVSIGPYHHGKNELKAMEEYKRRYLVDFLERSEIMFDIFITGIQEMEKRLRNSYAETIRHSRKDFVKMMAVDGAFLIEYLLKWYLRDWSSSDRIFNKQQLGHMLCFDLIMLENQLPFFFLEHLFKLTNASKFVEGLSIVKLVNIFLINMTEQNWLSSHYLVHGNIAVQHLVDFVAICFLQPSKPNAKRKCRSLTTPTISKLHRAGAKFKSSTSRCLLDIKFDKKRGVLEIPQFKVTDYTEIFSRNIQAFEQCHNRVNYANDYFSIMDLLVDVPEDVDLLVQSGIIENWLEDNQAAATFFNNMGKHNLIYDDFYFSGLVGDLNAYCRTPWHNWKASLKQKYFNNPWTMISVAAAGFLLLLTIIQTVCSILQVVW</sequence>
<dbReference type="STRING" id="3988.B9RI92"/>
<dbReference type="PANTHER" id="PTHR31170">
    <property type="entry name" value="BNAC04G53230D PROTEIN"/>
    <property type="match status" value="1"/>
</dbReference>